<dbReference type="Gene3D" id="3.90.226.10">
    <property type="entry name" value="2-enoyl-CoA Hydratase, Chain A, domain 1"/>
    <property type="match status" value="1"/>
</dbReference>
<dbReference type="PANTHER" id="PTHR11261">
    <property type="entry name" value="INTERPHOTORECEPTOR RETINOID-BINDING PROTEIN"/>
    <property type="match status" value="1"/>
</dbReference>
<evidence type="ECO:0000313" key="2">
    <source>
        <dbReference type="EMBL" id="SMO44306.1"/>
    </source>
</evidence>
<dbReference type="OrthoDB" id="6397760at2"/>
<sequence length="346" mass="39276">MMKKILLAGLFLGCISCDSLVFDDSPTAPPLEVYDAFVEELKTKNPFLQYLSVDVDSLFEANRRLIKKKKTGQQLIASIDEILIVIKDAHTVLVYDEADRNAYINYSEWLDLYPENRLSDISHYFDSYTNNKNGSIQYGRLLNTNIGYISINRMPFREFRKKIRSYNDMDGVIIDLRSAYTKHYISIHDYDIGAGIVKMLSDSSRTYLYKRTKLSSGDSDFSNWQQMRPSIPDNHKQEFSNPIVVLTNRQTKDAAELLTAGLKKVPTVTVIGDTTAGFIGNPDFTHLSGVWYMQVSNEEFKLPDNYQDSSHRFRGIPPDSIVHINPDDAASGIDTILEAAIEVLSP</sequence>
<evidence type="ECO:0000259" key="1">
    <source>
        <dbReference type="SMART" id="SM00245"/>
    </source>
</evidence>
<dbReference type="EMBL" id="FXTP01000002">
    <property type="protein sequence ID" value="SMO44306.1"/>
    <property type="molecule type" value="Genomic_DNA"/>
</dbReference>
<reference evidence="2 3" key="1">
    <citation type="submission" date="2017-05" db="EMBL/GenBank/DDBJ databases">
        <authorList>
            <person name="Varghese N."/>
            <person name="Submissions S."/>
        </authorList>
    </citation>
    <scope>NUCLEOTIDE SEQUENCE [LARGE SCALE GENOMIC DNA]</scope>
    <source>
        <strain evidence="2 3">DSM 21985</strain>
    </source>
</reference>
<protein>
    <submittedName>
        <fullName evidence="2">Peptidase family S41</fullName>
    </submittedName>
</protein>
<dbReference type="Proteomes" id="UP000317557">
    <property type="component" value="Unassembled WGS sequence"/>
</dbReference>
<evidence type="ECO:0000313" key="3">
    <source>
        <dbReference type="Proteomes" id="UP000317557"/>
    </source>
</evidence>
<dbReference type="SMART" id="SM00245">
    <property type="entry name" value="TSPc"/>
    <property type="match status" value="1"/>
</dbReference>
<dbReference type="GO" id="GO:0008236">
    <property type="term" value="F:serine-type peptidase activity"/>
    <property type="evidence" value="ECO:0007669"/>
    <property type="project" value="InterPro"/>
</dbReference>
<dbReference type="Pfam" id="PF03572">
    <property type="entry name" value="Peptidase_S41"/>
    <property type="match status" value="1"/>
</dbReference>
<accession>A0A521BB39</accession>
<dbReference type="InterPro" id="IPR029045">
    <property type="entry name" value="ClpP/crotonase-like_dom_sf"/>
</dbReference>
<dbReference type="RefSeq" id="WP_142453167.1">
    <property type="nucleotide sequence ID" value="NZ_FXTP01000002.1"/>
</dbReference>
<gene>
    <name evidence="2" type="ORF">SAMN06265219_102152</name>
</gene>
<keyword evidence="3" id="KW-1185">Reference proteome</keyword>
<dbReference type="AlphaFoldDB" id="A0A521BB39"/>
<organism evidence="2 3">
    <name type="scientific">Gracilimonas mengyeensis</name>
    <dbReference type="NCBI Taxonomy" id="1302730"/>
    <lineage>
        <taxon>Bacteria</taxon>
        <taxon>Pseudomonadati</taxon>
        <taxon>Balneolota</taxon>
        <taxon>Balneolia</taxon>
        <taxon>Balneolales</taxon>
        <taxon>Balneolaceae</taxon>
        <taxon>Gracilimonas</taxon>
    </lineage>
</organism>
<dbReference type="SUPFAM" id="SSF52096">
    <property type="entry name" value="ClpP/crotonase"/>
    <property type="match status" value="1"/>
</dbReference>
<dbReference type="Gene3D" id="3.30.750.44">
    <property type="match status" value="1"/>
</dbReference>
<dbReference type="InterPro" id="IPR005151">
    <property type="entry name" value="Tail-specific_protease"/>
</dbReference>
<name>A0A521BB39_9BACT</name>
<dbReference type="GO" id="GO:0006508">
    <property type="term" value="P:proteolysis"/>
    <property type="evidence" value="ECO:0007669"/>
    <property type="project" value="InterPro"/>
</dbReference>
<dbReference type="PANTHER" id="PTHR11261:SF3">
    <property type="entry name" value="RETINOL-BINDING PROTEIN 3"/>
    <property type="match status" value="1"/>
</dbReference>
<feature type="domain" description="Tail specific protease" evidence="1">
    <location>
        <begin position="114"/>
        <end position="323"/>
    </location>
</feature>
<proteinExistence type="predicted"/>